<dbReference type="OrthoDB" id="657052at2"/>
<dbReference type="AlphaFoldDB" id="A0A512RP73"/>
<feature type="chain" id="PRO_5022164615" evidence="1">
    <location>
        <begin position="20"/>
        <end position="417"/>
    </location>
</feature>
<accession>A0A512RP73</accession>
<dbReference type="EMBL" id="BKAU01000005">
    <property type="protein sequence ID" value="GEP97498.1"/>
    <property type="molecule type" value="Genomic_DNA"/>
</dbReference>
<protein>
    <submittedName>
        <fullName evidence="2">Uncharacterized protein</fullName>
    </submittedName>
</protein>
<dbReference type="RefSeq" id="WP_146865155.1">
    <property type="nucleotide sequence ID" value="NZ_BKAU01000005.1"/>
</dbReference>
<keyword evidence="1" id="KW-0732">Signal</keyword>
<reference evidence="2 3" key="1">
    <citation type="submission" date="2019-07" db="EMBL/GenBank/DDBJ databases">
        <title>Whole genome shotgun sequence of Chitinophaga cymbidii NBRC 109752.</title>
        <authorList>
            <person name="Hosoyama A."/>
            <person name="Uohara A."/>
            <person name="Ohji S."/>
            <person name="Ichikawa N."/>
        </authorList>
    </citation>
    <scope>NUCLEOTIDE SEQUENCE [LARGE SCALE GENOMIC DNA]</scope>
    <source>
        <strain evidence="2 3">NBRC 109752</strain>
    </source>
</reference>
<sequence>MKKLALTLLLALPVIAALAQLKVGSNPSQINKSSILELESTRQGLLLPRVNGANLTLDPLNTAPDGMIIYVPDSSSLFIRKNSLWQRMSADSVANARNWNTTGNAGLDSTVNFLGTTDQQALVFKTNNAERMRLTAGGSIEVAPGTIADGTDQVQVLVLDPATGTILQRTIAAAAFNNAIVSLNGLRDSVQVFGIDSAVTVDVEINSASVSDSGKHIFNFPTQDGNGTTSRGLLSYADWLRFDSSARAQILNTAFSLDASPSGLSISADSIRLHAADESNPGGVSTVGQTFAGAKTFRDSLGVGLTAGMAANSTFQVNGSMSSNITSVNANYAVTAADNTVLADASAGAIAITLPSPSGIAGRMYTIKKIGTGGIDNALTITPASGTIDGNGNYIIYNDWTFVTLQTDGTNWYVIKK</sequence>
<name>A0A512RP73_9BACT</name>
<organism evidence="2 3">
    <name type="scientific">Chitinophaga cymbidii</name>
    <dbReference type="NCBI Taxonomy" id="1096750"/>
    <lineage>
        <taxon>Bacteria</taxon>
        <taxon>Pseudomonadati</taxon>
        <taxon>Bacteroidota</taxon>
        <taxon>Chitinophagia</taxon>
        <taxon>Chitinophagales</taxon>
        <taxon>Chitinophagaceae</taxon>
        <taxon>Chitinophaga</taxon>
    </lineage>
</organism>
<evidence type="ECO:0000256" key="1">
    <source>
        <dbReference type="SAM" id="SignalP"/>
    </source>
</evidence>
<keyword evidence="3" id="KW-1185">Reference proteome</keyword>
<gene>
    <name evidence="2" type="ORF">CCY01nite_37580</name>
</gene>
<evidence type="ECO:0000313" key="2">
    <source>
        <dbReference type="EMBL" id="GEP97498.1"/>
    </source>
</evidence>
<evidence type="ECO:0000313" key="3">
    <source>
        <dbReference type="Proteomes" id="UP000321436"/>
    </source>
</evidence>
<comment type="caution">
    <text evidence="2">The sequence shown here is derived from an EMBL/GenBank/DDBJ whole genome shotgun (WGS) entry which is preliminary data.</text>
</comment>
<dbReference type="Proteomes" id="UP000321436">
    <property type="component" value="Unassembled WGS sequence"/>
</dbReference>
<proteinExistence type="predicted"/>
<feature type="signal peptide" evidence="1">
    <location>
        <begin position="1"/>
        <end position="19"/>
    </location>
</feature>